<sequence length="338" mass="35801">MESRCLWECTSAEAHATYPALETALDSEVCVIGAGITGLSTALHLAERSVGVTVLEAGEIPSGGSGRNVGLVNAGMWIPPDDIREALGPEVGERANAMLGNAPNEVFALIERHAIACDATRTGTLHLAPNHRGSAELARRHEQFQRRGAPVELLEGDACQALIGTRRIHGALFDKRAGTLNPTAYTRGLARIAAQAGARLHTHSPVLRVERVGDAWRVVTPSGNIKAPHVVIATNAYTRDAWNQVRRHFFGGYFYQVASGPLAGDAADRILPERQGAWDTRSVLSSIRRDAQGRLILGSLGRGETKPATFSSAGQTASSATTSPNWASSTGNEPGPVG</sequence>
<proteinExistence type="predicted"/>
<name>A0ABQ2YRY6_9GAMM</name>
<reference evidence="5" key="1">
    <citation type="journal article" date="2019" name="Int. J. Syst. Evol. Microbiol.">
        <title>The Global Catalogue of Microorganisms (GCM) 10K type strain sequencing project: providing services to taxonomists for standard genome sequencing and annotation.</title>
        <authorList>
            <consortium name="The Broad Institute Genomics Platform"/>
            <consortium name="The Broad Institute Genome Sequencing Center for Infectious Disease"/>
            <person name="Wu L."/>
            <person name="Ma J."/>
        </authorList>
    </citation>
    <scope>NUCLEOTIDE SEQUENCE [LARGE SCALE GENOMIC DNA]</scope>
    <source>
        <strain evidence="5">KCTC 22228</strain>
    </source>
</reference>
<feature type="compositionally biased region" description="Low complexity" evidence="2">
    <location>
        <begin position="308"/>
        <end position="323"/>
    </location>
</feature>
<dbReference type="EMBL" id="BMXS01000009">
    <property type="protein sequence ID" value="GGX93315.1"/>
    <property type="molecule type" value="Genomic_DNA"/>
</dbReference>
<dbReference type="InterPro" id="IPR036188">
    <property type="entry name" value="FAD/NAD-bd_sf"/>
</dbReference>
<dbReference type="PANTHER" id="PTHR13847">
    <property type="entry name" value="SARCOSINE DEHYDROGENASE-RELATED"/>
    <property type="match status" value="1"/>
</dbReference>
<feature type="domain" description="FAD dependent oxidoreductase" evidence="3">
    <location>
        <begin position="29"/>
        <end position="301"/>
    </location>
</feature>
<dbReference type="SUPFAM" id="SSF51905">
    <property type="entry name" value="FAD/NAD(P)-binding domain"/>
    <property type="match status" value="1"/>
</dbReference>
<protein>
    <recommendedName>
        <fullName evidence="3">FAD dependent oxidoreductase domain-containing protein</fullName>
    </recommendedName>
</protein>
<evidence type="ECO:0000259" key="3">
    <source>
        <dbReference type="Pfam" id="PF01266"/>
    </source>
</evidence>
<evidence type="ECO:0000313" key="4">
    <source>
        <dbReference type="EMBL" id="GGX93315.1"/>
    </source>
</evidence>
<dbReference type="PANTHER" id="PTHR13847:SF275">
    <property type="entry name" value="GAMMA-GLUTAMYLPUTRESCINE OXIDOREDUCTASE"/>
    <property type="match status" value="1"/>
</dbReference>
<evidence type="ECO:0000256" key="2">
    <source>
        <dbReference type="SAM" id="MobiDB-lite"/>
    </source>
</evidence>
<keyword evidence="1" id="KW-0560">Oxidoreductase</keyword>
<dbReference type="Gene3D" id="3.50.50.60">
    <property type="entry name" value="FAD/NAD(P)-binding domain"/>
    <property type="match status" value="1"/>
</dbReference>
<accession>A0ABQ2YRY6</accession>
<dbReference type="InterPro" id="IPR006076">
    <property type="entry name" value="FAD-dep_OxRdtase"/>
</dbReference>
<organism evidence="4 5">
    <name type="scientific">Litchfieldella qijiaojingensis</name>
    <dbReference type="NCBI Taxonomy" id="980347"/>
    <lineage>
        <taxon>Bacteria</taxon>
        <taxon>Pseudomonadati</taxon>
        <taxon>Pseudomonadota</taxon>
        <taxon>Gammaproteobacteria</taxon>
        <taxon>Oceanospirillales</taxon>
        <taxon>Halomonadaceae</taxon>
        <taxon>Litchfieldella</taxon>
    </lineage>
</organism>
<evidence type="ECO:0000313" key="5">
    <source>
        <dbReference type="Proteomes" id="UP000653056"/>
    </source>
</evidence>
<dbReference type="Pfam" id="PF01266">
    <property type="entry name" value="DAO"/>
    <property type="match status" value="1"/>
</dbReference>
<dbReference type="RefSeq" id="WP_268247396.1">
    <property type="nucleotide sequence ID" value="NZ_BMXS01000009.1"/>
</dbReference>
<feature type="region of interest" description="Disordered" evidence="2">
    <location>
        <begin position="303"/>
        <end position="338"/>
    </location>
</feature>
<dbReference type="Gene3D" id="3.30.9.10">
    <property type="entry name" value="D-Amino Acid Oxidase, subunit A, domain 2"/>
    <property type="match status" value="1"/>
</dbReference>
<dbReference type="Proteomes" id="UP000653056">
    <property type="component" value="Unassembled WGS sequence"/>
</dbReference>
<gene>
    <name evidence="4" type="ORF">GCM10007160_21070</name>
</gene>
<evidence type="ECO:0000256" key="1">
    <source>
        <dbReference type="ARBA" id="ARBA00023002"/>
    </source>
</evidence>
<comment type="caution">
    <text evidence="4">The sequence shown here is derived from an EMBL/GenBank/DDBJ whole genome shotgun (WGS) entry which is preliminary data.</text>
</comment>
<keyword evidence="5" id="KW-1185">Reference proteome</keyword>